<dbReference type="InterPro" id="IPR037401">
    <property type="entry name" value="SnoaL-like"/>
</dbReference>
<keyword evidence="4" id="KW-1185">Reference proteome</keyword>
<organism evidence="3 4">
    <name type="scientific">Fusarium albosuccineum</name>
    <dbReference type="NCBI Taxonomy" id="1237068"/>
    <lineage>
        <taxon>Eukaryota</taxon>
        <taxon>Fungi</taxon>
        <taxon>Dikarya</taxon>
        <taxon>Ascomycota</taxon>
        <taxon>Pezizomycotina</taxon>
        <taxon>Sordariomycetes</taxon>
        <taxon>Hypocreomycetidae</taxon>
        <taxon>Hypocreales</taxon>
        <taxon>Nectriaceae</taxon>
        <taxon>Fusarium</taxon>
        <taxon>Fusarium decemcellulare species complex</taxon>
    </lineage>
</organism>
<evidence type="ECO:0000313" key="4">
    <source>
        <dbReference type="Proteomes" id="UP000554235"/>
    </source>
</evidence>
<proteinExistence type="predicted"/>
<dbReference type="AlphaFoldDB" id="A0A8H4PIK1"/>
<reference evidence="3 4" key="1">
    <citation type="submission" date="2020-01" db="EMBL/GenBank/DDBJ databases">
        <title>Identification and distribution of gene clusters putatively required for synthesis of sphingolipid metabolism inhibitors in phylogenetically diverse species of the filamentous fungus Fusarium.</title>
        <authorList>
            <person name="Kim H.-S."/>
            <person name="Busman M."/>
            <person name="Brown D.W."/>
            <person name="Divon H."/>
            <person name="Uhlig S."/>
            <person name="Proctor R.H."/>
        </authorList>
    </citation>
    <scope>NUCLEOTIDE SEQUENCE [LARGE SCALE GENOMIC DNA]</scope>
    <source>
        <strain evidence="3 4">NRRL 20459</strain>
    </source>
</reference>
<dbReference type="OrthoDB" id="3658381at2759"/>
<evidence type="ECO:0000313" key="3">
    <source>
        <dbReference type="EMBL" id="KAF4471802.1"/>
    </source>
</evidence>
<dbReference type="SUPFAM" id="SSF54427">
    <property type="entry name" value="NTF2-like"/>
    <property type="match status" value="1"/>
</dbReference>
<dbReference type="EMBL" id="JAADYS010000164">
    <property type="protein sequence ID" value="KAF4471802.1"/>
    <property type="molecule type" value="Genomic_DNA"/>
</dbReference>
<name>A0A8H4PIK1_9HYPO</name>
<feature type="domain" description="SnoaL-like" evidence="2">
    <location>
        <begin position="27"/>
        <end position="164"/>
    </location>
</feature>
<dbReference type="Pfam" id="PF13577">
    <property type="entry name" value="SnoaL_4"/>
    <property type="match status" value="1"/>
</dbReference>
<dbReference type="Gene3D" id="3.10.450.50">
    <property type="match status" value="1"/>
</dbReference>
<sequence>MGHPSAYPNANKGFPPLPTSTSSEVTAEERSSAVDFVNRVNTLFEEFDHDKMAATFLPDASVHHPYGVYRGSKEMRGFLETKYPPLIPGVSRHATNHVVDRDQETGGVVVRYHNLLIRQVWPSAADKVSADNPVTVTGLPGIWFFSSMVDRLKMTDDGWKVHARIIGSSVINENLGPDAEPRS</sequence>
<evidence type="ECO:0000259" key="2">
    <source>
        <dbReference type="Pfam" id="PF13577"/>
    </source>
</evidence>
<feature type="region of interest" description="Disordered" evidence="1">
    <location>
        <begin position="1"/>
        <end position="30"/>
    </location>
</feature>
<dbReference type="Proteomes" id="UP000554235">
    <property type="component" value="Unassembled WGS sequence"/>
</dbReference>
<protein>
    <submittedName>
        <fullName evidence="3">Snoal-like domain-containing</fullName>
    </submittedName>
</protein>
<gene>
    <name evidence="3" type="ORF">FALBO_1285</name>
</gene>
<accession>A0A8H4PIK1</accession>
<dbReference type="InterPro" id="IPR032710">
    <property type="entry name" value="NTF2-like_dom_sf"/>
</dbReference>
<evidence type="ECO:0000256" key="1">
    <source>
        <dbReference type="SAM" id="MobiDB-lite"/>
    </source>
</evidence>
<comment type="caution">
    <text evidence="3">The sequence shown here is derived from an EMBL/GenBank/DDBJ whole genome shotgun (WGS) entry which is preliminary data.</text>
</comment>